<gene>
    <name evidence="3" type="ORF">D7024_04225</name>
</gene>
<dbReference type="Pfam" id="PF20229">
    <property type="entry name" value="ChrB_N"/>
    <property type="match status" value="1"/>
</dbReference>
<feature type="domain" description="ChrB N-terminal" evidence="2">
    <location>
        <begin position="27"/>
        <end position="180"/>
    </location>
</feature>
<dbReference type="InterPro" id="IPR046858">
    <property type="entry name" value="ChrB_N"/>
</dbReference>
<sequence>MQLRRYYDVQEWLVLVYKLPPEPSRYRAAVWRRIKSLGAIYLQNGVCVLPYGRDTERQFRQLRKEIEDCGGESFLIKGTLLVGEQNLIELFNAARDEEYAEIIDRCEDFFKEIEMETESRHFTYAELEENEEDLAKLEKWMKKVIERDFFQASLAEKTKELLQECRTRLDEFADRVFVCEDSMHKKPECMES</sequence>
<evidence type="ECO:0000259" key="2">
    <source>
        <dbReference type="Pfam" id="PF20229"/>
    </source>
</evidence>
<evidence type="ECO:0000313" key="3">
    <source>
        <dbReference type="EMBL" id="RKO66225.1"/>
    </source>
</evidence>
<comment type="caution">
    <text evidence="3">The sequence shown here is derived from an EMBL/GenBank/DDBJ whole genome shotgun (WGS) entry which is preliminary data.</text>
</comment>
<dbReference type="EMBL" id="RBWE01000001">
    <property type="protein sequence ID" value="RKO66225.1"/>
    <property type="molecule type" value="Genomic_DNA"/>
</dbReference>
<dbReference type="OrthoDB" id="9784302at2"/>
<evidence type="ECO:0000313" key="4">
    <source>
        <dbReference type="Proteomes" id="UP000271256"/>
    </source>
</evidence>
<organism evidence="3 4">
    <name type="scientific">Desulfofundulus salinus</name>
    <dbReference type="NCBI Taxonomy" id="2419843"/>
    <lineage>
        <taxon>Bacteria</taxon>
        <taxon>Bacillati</taxon>
        <taxon>Bacillota</taxon>
        <taxon>Clostridia</taxon>
        <taxon>Eubacteriales</taxon>
        <taxon>Peptococcaceae</taxon>
        <taxon>Desulfofundulus</taxon>
    </lineage>
</organism>
<keyword evidence="1" id="KW-0175">Coiled coil</keyword>
<dbReference type="Proteomes" id="UP000271256">
    <property type="component" value="Unassembled WGS sequence"/>
</dbReference>
<feature type="coiled-coil region" evidence="1">
    <location>
        <begin position="127"/>
        <end position="175"/>
    </location>
</feature>
<proteinExistence type="predicted"/>
<name>A0A494WZB8_9FIRM</name>
<dbReference type="AlphaFoldDB" id="A0A494WZB8"/>
<reference evidence="3 4" key="1">
    <citation type="submission" date="2018-10" db="EMBL/GenBank/DDBJ databases">
        <authorList>
            <person name="Grouzdev D.S."/>
            <person name="Krutkina M.S."/>
            <person name="Tourova T.P."/>
            <person name="Nazina T.N."/>
        </authorList>
    </citation>
    <scope>NUCLEOTIDE SEQUENCE [LARGE SCALE GENOMIC DNA]</scope>
    <source>
        <strain evidence="3 4">435</strain>
    </source>
</reference>
<accession>A0A494WZB8</accession>
<evidence type="ECO:0000256" key="1">
    <source>
        <dbReference type="SAM" id="Coils"/>
    </source>
</evidence>
<protein>
    <submittedName>
        <fullName evidence="3">ChrB domain-containing protein</fullName>
    </submittedName>
</protein>
<keyword evidence="4" id="KW-1185">Reference proteome</keyword>